<evidence type="ECO:0000313" key="5">
    <source>
        <dbReference type="EMBL" id="RST65088.1"/>
    </source>
</evidence>
<dbReference type="InterPro" id="IPR010992">
    <property type="entry name" value="IHF-like_DNA-bd_dom_sf"/>
</dbReference>
<evidence type="ECO:0000256" key="2">
    <source>
        <dbReference type="ARBA" id="ARBA00023067"/>
    </source>
</evidence>
<dbReference type="GO" id="GO:0003677">
    <property type="term" value="F:DNA binding"/>
    <property type="evidence" value="ECO:0007669"/>
    <property type="project" value="UniProtKB-KW"/>
</dbReference>
<dbReference type="GO" id="GO:0030261">
    <property type="term" value="P:chromosome condensation"/>
    <property type="evidence" value="ECO:0007669"/>
    <property type="project" value="UniProtKB-KW"/>
</dbReference>
<dbReference type="RefSeq" id="WP_126044923.1">
    <property type="nucleotide sequence ID" value="NZ_RXFM01000057.1"/>
</dbReference>
<gene>
    <name evidence="5" type="ORF">EIC27_04460</name>
</gene>
<sequence>MNKSEFIEILSKEINTSKAEAGRHLDKVFKCIATSLKDKDELRFIGFGTFKAKQTEEKEVKTPRGTIAKVPEQRRVSFSVGSEFKAVVNNNK</sequence>
<dbReference type="SMART" id="SM00411">
    <property type="entry name" value="BHL"/>
    <property type="match status" value="1"/>
</dbReference>
<dbReference type="SUPFAM" id="SSF47729">
    <property type="entry name" value="IHF-like DNA-binding proteins"/>
    <property type="match status" value="1"/>
</dbReference>
<comment type="similarity">
    <text evidence="1 4">Belongs to the bacterial histone-like protein family.</text>
</comment>
<evidence type="ECO:0000256" key="4">
    <source>
        <dbReference type="RuleBase" id="RU003939"/>
    </source>
</evidence>
<keyword evidence="3 5" id="KW-0238">DNA-binding</keyword>
<comment type="caution">
    <text evidence="5">The sequence shown here is derived from an EMBL/GenBank/DDBJ whole genome shotgun (WGS) entry which is preliminary data.</text>
</comment>
<evidence type="ECO:0000256" key="3">
    <source>
        <dbReference type="ARBA" id="ARBA00023125"/>
    </source>
</evidence>
<dbReference type="PANTHER" id="PTHR33175:SF3">
    <property type="entry name" value="DNA-BINDING PROTEIN HU-BETA"/>
    <property type="match status" value="1"/>
</dbReference>
<keyword evidence="2" id="KW-0226">DNA condensation</keyword>
<name>A0A3R9XLT3_9RICK</name>
<dbReference type="Proteomes" id="UP000279470">
    <property type="component" value="Unassembled WGS sequence"/>
</dbReference>
<dbReference type="OrthoDB" id="9799835at2"/>
<organism evidence="5 6">
    <name type="scientific">Candidatus Aquarickettsia rohweri</name>
    <dbReference type="NCBI Taxonomy" id="2602574"/>
    <lineage>
        <taxon>Bacteria</taxon>
        <taxon>Pseudomonadati</taxon>
        <taxon>Pseudomonadota</taxon>
        <taxon>Alphaproteobacteria</taxon>
        <taxon>Rickettsiales</taxon>
        <taxon>Candidatus Midichloriaceae</taxon>
        <taxon>Candidatus Aquarickettsia</taxon>
    </lineage>
</organism>
<dbReference type="GO" id="GO:0030527">
    <property type="term" value="F:structural constituent of chromatin"/>
    <property type="evidence" value="ECO:0007669"/>
    <property type="project" value="InterPro"/>
</dbReference>
<keyword evidence="6" id="KW-1185">Reference proteome</keyword>
<evidence type="ECO:0000256" key="1">
    <source>
        <dbReference type="ARBA" id="ARBA00010529"/>
    </source>
</evidence>
<protein>
    <submittedName>
        <fullName evidence="5">HU family DNA-binding protein</fullName>
    </submittedName>
</protein>
<reference evidence="6" key="1">
    <citation type="submission" date="2018-11" db="EMBL/GenBank/DDBJ databases">
        <title>Phylogenetic, genomic, and biogeographic characterization of a novel and ubiquitous marine invertebrate-associated Rickettsiales parasite, Candidatus Marinoinvertebrata rohwerii, gen. nov., sp. nov.</title>
        <authorList>
            <person name="Klinges J.G."/>
            <person name="Rosales S.M."/>
            <person name="Mcminds R."/>
            <person name="Shaver E.C."/>
            <person name="Shantz A."/>
            <person name="Peters E.C."/>
            <person name="Burkepile D.E."/>
            <person name="Silliman B.R."/>
            <person name="Vega Thurber R.L."/>
        </authorList>
    </citation>
    <scope>NUCLEOTIDE SEQUENCE [LARGE SCALE GENOMIC DNA]</scope>
    <source>
        <strain evidence="6">a_cerv_44</strain>
    </source>
</reference>
<accession>A0A3R9XLT3</accession>
<dbReference type="Pfam" id="PF00216">
    <property type="entry name" value="Bac_DNA_binding"/>
    <property type="match status" value="1"/>
</dbReference>
<dbReference type="EMBL" id="RXFM01000057">
    <property type="protein sequence ID" value="RST65088.1"/>
    <property type="molecule type" value="Genomic_DNA"/>
</dbReference>
<evidence type="ECO:0000313" key="6">
    <source>
        <dbReference type="Proteomes" id="UP000279470"/>
    </source>
</evidence>
<dbReference type="InterPro" id="IPR000119">
    <property type="entry name" value="Hist_DNA-bd"/>
</dbReference>
<dbReference type="AlphaFoldDB" id="A0A3R9XLT3"/>
<dbReference type="PANTHER" id="PTHR33175">
    <property type="entry name" value="DNA-BINDING PROTEIN HU"/>
    <property type="match status" value="1"/>
</dbReference>
<proteinExistence type="inferred from homology"/>
<dbReference type="GO" id="GO:0005829">
    <property type="term" value="C:cytosol"/>
    <property type="evidence" value="ECO:0007669"/>
    <property type="project" value="TreeGrafter"/>
</dbReference>
<dbReference type="Gene3D" id="4.10.520.10">
    <property type="entry name" value="IHF-like DNA-binding proteins"/>
    <property type="match status" value="1"/>
</dbReference>